<dbReference type="RefSeq" id="XP_004253709.1">
    <property type="nucleotide sequence ID" value="XM_004253661.1"/>
</dbReference>
<dbReference type="InterPro" id="IPR001680">
    <property type="entry name" value="WD40_rpt"/>
</dbReference>
<dbReference type="InterPro" id="IPR045245">
    <property type="entry name" value="Pfs2-like"/>
</dbReference>
<protein>
    <submittedName>
        <fullName evidence="2">WD-repeat protein, putative</fullName>
    </submittedName>
</protein>
<dbReference type="GO" id="GO:0031124">
    <property type="term" value="P:mRNA 3'-end processing"/>
    <property type="evidence" value="ECO:0007669"/>
    <property type="project" value="InterPro"/>
</dbReference>
<organism evidence="2 3">
    <name type="scientific">Entamoeba invadens IP1</name>
    <dbReference type="NCBI Taxonomy" id="370355"/>
    <lineage>
        <taxon>Eukaryota</taxon>
        <taxon>Amoebozoa</taxon>
        <taxon>Evosea</taxon>
        <taxon>Archamoebae</taxon>
        <taxon>Mastigamoebida</taxon>
        <taxon>Entamoebidae</taxon>
        <taxon>Entamoeba</taxon>
    </lineage>
</organism>
<dbReference type="Gene3D" id="2.130.10.10">
    <property type="entry name" value="YVTN repeat-like/Quinoprotein amine dehydrogenase"/>
    <property type="match status" value="1"/>
</dbReference>
<dbReference type="GeneID" id="14885896"/>
<evidence type="ECO:0000256" key="1">
    <source>
        <dbReference type="PROSITE-ProRule" id="PRU00221"/>
    </source>
</evidence>
<accession>A0A0A1U2Q2</accession>
<dbReference type="InterPro" id="IPR036322">
    <property type="entry name" value="WD40_repeat_dom_sf"/>
</dbReference>
<gene>
    <name evidence="2" type="ORF">EIN_315670</name>
</gene>
<proteinExistence type="predicted"/>
<sequence>MTEEQQCNQFKKYEEYFEKQNDKLKKYDVGCFGEWLHGDKKVIDQPPEHQTVRRCIDFNCDHSELESLHSQYYKTSRVPYVHANYSYTRYLQPPLFSCSNPGVMVTSKFVHTSINKNKCPVFCMRWTPDGRRLITGSNNGEFTTWNGLQFNFIGINT</sequence>
<dbReference type="OrthoDB" id="16717at2759"/>
<dbReference type="SUPFAM" id="SSF50978">
    <property type="entry name" value="WD40 repeat-like"/>
    <property type="match status" value="1"/>
</dbReference>
<name>A0A0A1U2Q2_ENTIV</name>
<keyword evidence="1" id="KW-0853">WD repeat</keyword>
<dbReference type="InterPro" id="IPR015943">
    <property type="entry name" value="WD40/YVTN_repeat-like_dom_sf"/>
</dbReference>
<dbReference type="AlphaFoldDB" id="A0A0A1U2Q2"/>
<dbReference type="GO" id="GO:0005847">
    <property type="term" value="C:mRNA cleavage and polyadenylation specificity factor complex"/>
    <property type="evidence" value="ECO:0007669"/>
    <property type="project" value="TreeGrafter"/>
</dbReference>
<feature type="repeat" description="WD" evidence="1">
    <location>
        <begin position="114"/>
        <end position="146"/>
    </location>
</feature>
<dbReference type="PANTHER" id="PTHR22836:SF0">
    <property type="entry name" value="PRE-MRNA 3' END PROCESSING PROTEIN WDR33"/>
    <property type="match status" value="1"/>
</dbReference>
<dbReference type="VEuPathDB" id="AmoebaDB:EIN_315670"/>
<dbReference type="EMBL" id="KB206890">
    <property type="protein sequence ID" value="ELP86938.1"/>
    <property type="molecule type" value="Genomic_DNA"/>
</dbReference>
<keyword evidence="3" id="KW-1185">Reference proteome</keyword>
<dbReference type="SMART" id="SM00320">
    <property type="entry name" value="WD40"/>
    <property type="match status" value="1"/>
</dbReference>
<reference evidence="2 3" key="1">
    <citation type="submission" date="2012-10" db="EMBL/GenBank/DDBJ databases">
        <authorList>
            <person name="Zafar N."/>
            <person name="Inman J."/>
            <person name="Hall N."/>
            <person name="Lorenzi H."/>
            <person name="Caler E."/>
        </authorList>
    </citation>
    <scope>NUCLEOTIDE SEQUENCE [LARGE SCALE GENOMIC DNA]</scope>
    <source>
        <strain evidence="2 3">IP1</strain>
    </source>
</reference>
<dbReference type="KEGG" id="eiv:EIN_315670"/>
<dbReference type="PROSITE" id="PS50082">
    <property type="entry name" value="WD_REPEATS_2"/>
    <property type="match status" value="1"/>
</dbReference>
<dbReference type="PANTHER" id="PTHR22836">
    <property type="entry name" value="WD40 REPEAT PROTEIN"/>
    <property type="match status" value="1"/>
</dbReference>
<evidence type="ECO:0000313" key="2">
    <source>
        <dbReference type="EMBL" id="ELP86938.1"/>
    </source>
</evidence>
<dbReference type="Proteomes" id="UP000014680">
    <property type="component" value="Unassembled WGS sequence"/>
</dbReference>
<evidence type="ECO:0000313" key="3">
    <source>
        <dbReference type="Proteomes" id="UP000014680"/>
    </source>
</evidence>